<dbReference type="AlphaFoldDB" id="A0A7I0NTH1"/>
<keyword evidence="2" id="KW-0808">Transferase</keyword>
<dbReference type="SUPFAM" id="SSF81301">
    <property type="entry name" value="Nucleotidyltransferase"/>
    <property type="match status" value="1"/>
</dbReference>
<sequence length="247" mass="27608">MTDQITGQLIERFVGALRPVVPLVSMWAHGSLAGGDYQPGRSDLDLIAVVERPCTAAEQEQLAEVHRNLGSVNPLASKLHCSYPTATELDDPAHPHLTWAHEELMHRPVTPVTRRELHDFGLVLYGRPPADLLPPVTDRQLADFVIQDLKSFWLPALDHPEWWRRDIWIDLGLLTFARATATLRDGRLITKGDALRVLTELGAPTDVVDDIGQRRYGVPGSATEQWITRRAELTLAFLRSAIEQAIL</sequence>
<dbReference type="GO" id="GO:0016779">
    <property type="term" value="F:nucleotidyltransferase activity"/>
    <property type="evidence" value="ECO:0007669"/>
    <property type="project" value="InterPro"/>
</dbReference>
<dbReference type="InterPro" id="IPR043519">
    <property type="entry name" value="NT_sf"/>
</dbReference>
<name>A0A7I0NTH1_STRCX</name>
<accession>A0A7I0NTH1</accession>
<dbReference type="RefSeq" id="WP_176574029.1">
    <property type="nucleotide sequence ID" value="NZ_CBDRGH010000003.1"/>
</dbReference>
<organism evidence="2 3">
    <name type="scientific">Streptomyces chartreusis</name>
    <dbReference type="NCBI Taxonomy" id="1969"/>
    <lineage>
        <taxon>Bacteria</taxon>
        <taxon>Bacillati</taxon>
        <taxon>Actinomycetota</taxon>
        <taxon>Actinomycetes</taxon>
        <taxon>Kitasatosporales</taxon>
        <taxon>Streptomycetaceae</taxon>
        <taxon>Streptomyces</taxon>
    </lineage>
</organism>
<dbReference type="InterPro" id="IPR002934">
    <property type="entry name" value="Polymerase_NTP_transf_dom"/>
</dbReference>
<gene>
    <name evidence="2" type="ORF">HUT05_02630</name>
</gene>
<dbReference type="Pfam" id="PF01909">
    <property type="entry name" value="NTP_transf_2"/>
    <property type="match status" value="1"/>
</dbReference>
<proteinExistence type="predicted"/>
<keyword evidence="3" id="KW-1185">Reference proteome</keyword>
<protein>
    <submittedName>
        <fullName evidence="2">Nucleotidyltransferase domain-containing protein</fullName>
    </submittedName>
</protein>
<dbReference type="EMBL" id="CP056041">
    <property type="protein sequence ID" value="QKZ16364.1"/>
    <property type="molecule type" value="Genomic_DNA"/>
</dbReference>
<feature type="domain" description="Polymerase nucleotidyl transferase" evidence="1">
    <location>
        <begin position="17"/>
        <end position="75"/>
    </location>
</feature>
<evidence type="ECO:0000313" key="3">
    <source>
        <dbReference type="Proteomes" id="UP000509418"/>
    </source>
</evidence>
<dbReference type="Proteomes" id="UP000509418">
    <property type="component" value="Chromosome"/>
</dbReference>
<evidence type="ECO:0000259" key="1">
    <source>
        <dbReference type="Pfam" id="PF01909"/>
    </source>
</evidence>
<reference evidence="2 3" key="1">
    <citation type="submission" date="2020-06" db="EMBL/GenBank/DDBJ databases">
        <title>Genome mining for natural products.</title>
        <authorList>
            <person name="Zhang B."/>
            <person name="Shi J."/>
            <person name="Ge H."/>
        </authorList>
    </citation>
    <scope>NUCLEOTIDE SEQUENCE [LARGE SCALE GENOMIC DNA]</scope>
    <source>
        <strain evidence="2 3">NA02069</strain>
    </source>
</reference>
<evidence type="ECO:0000313" key="2">
    <source>
        <dbReference type="EMBL" id="QKZ16364.1"/>
    </source>
</evidence>